<feature type="domain" description="Acyl-CoA thioesterase-like N-terminal HotDog" evidence="1">
    <location>
        <begin position="24"/>
        <end position="107"/>
    </location>
</feature>
<dbReference type="EMBL" id="HG966617">
    <property type="protein sequence ID" value="CDO59686.1"/>
    <property type="molecule type" value="Genomic_DNA"/>
</dbReference>
<dbReference type="InterPro" id="IPR049449">
    <property type="entry name" value="TesB_ACOT8-like_N"/>
</dbReference>
<dbReference type="Proteomes" id="UP000032160">
    <property type="component" value="Chromosome I"/>
</dbReference>
<dbReference type="InterPro" id="IPR029069">
    <property type="entry name" value="HotDog_dom_sf"/>
</dbReference>
<proteinExistence type="predicted"/>
<evidence type="ECO:0000259" key="1">
    <source>
        <dbReference type="Pfam" id="PF13622"/>
    </source>
</evidence>
<evidence type="ECO:0000313" key="3">
    <source>
        <dbReference type="EMBL" id="CDO59686.1"/>
    </source>
</evidence>
<dbReference type="RefSeq" id="WP_043950268.1">
    <property type="nucleotide sequence ID" value="NZ_HG966617.1"/>
</dbReference>
<dbReference type="Pfam" id="PF13622">
    <property type="entry name" value="4HBT_3"/>
    <property type="match status" value="1"/>
</dbReference>
<dbReference type="InterPro" id="IPR042171">
    <property type="entry name" value="Acyl-CoA_hotdog"/>
</dbReference>
<dbReference type="AlphaFoldDB" id="X5MN09"/>
<dbReference type="HOGENOM" id="CLU_084775_1_0_5"/>
<evidence type="ECO:0000313" key="4">
    <source>
        <dbReference type="Proteomes" id="UP000032160"/>
    </source>
</evidence>
<dbReference type="SUPFAM" id="SSF54637">
    <property type="entry name" value="Thioesterase/thiol ester dehydrase-isomerase"/>
    <property type="match status" value="2"/>
</dbReference>
<evidence type="ECO:0000259" key="2">
    <source>
        <dbReference type="Pfam" id="PF20789"/>
    </source>
</evidence>
<sequence length="266" mass="28926">MLTTLEHLTTKFERDGDATIYTLTDDWLQGRAAFGGLVAALGLMAARHLAAPDRRLRALQTTFVRPSGPGALRFEPSMERDGRNLTQIRAIGFQNGERVATTRAIFGLPLDGVDRVPPPVPPADTPGPDTIEAAPYVDGLMPKFLQHFEFRWVRGAIPYSGSTETDSLTWLRARDGQIGLEALSVLFSDAIPSPAIGVMPGLAKSSTVAWSVSLFEPPKPVDESGWWLIHTKLTSLRDGFGHHVTTLWTPEGQAAAVSEQTLAVYP</sequence>
<dbReference type="Gene3D" id="2.40.160.210">
    <property type="entry name" value="Acyl-CoA thioesterase, double hotdog domain"/>
    <property type="match status" value="1"/>
</dbReference>
<dbReference type="OrthoDB" id="4370297at2"/>
<dbReference type="InterPro" id="IPR049450">
    <property type="entry name" value="ACOT8-like_C"/>
</dbReference>
<accession>X5MN09</accession>
<dbReference type="Pfam" id="PF20789">
    <property type="entry name" value="4HBT_3C"/>
    <property type="match status" value="1"/>
</dbReference>
<protein>
    <submittedName>
        <fullName evidence="3">TesB-like acyl-CoA thioesterase 1</fullName>
    </submittedName>
</protein>
<organism evidence="3 4">
    <name type="scientific">Candidatus Phaeomarinibacter ectocarpi</name>
    <dbReference type="NCBI Taxonomy" id="1458461"/>
    <lineage>
        <taxon>Bacteria</taxon>
        <taxon>Pseudomonadati</taxon>
        <taxon>Pseudomonadota</taxon>
        <taxon>Alphaproteobacteria</taxon>
        <taxon>Hyphomicrobiales</taxon>
        <taxon>Parvibaculaceae</taxon>
        <taxon>Candidatus Phaeomarinibacter</taxon>
    </lineage>
</organism>
<feature type="domain" description="Acyl-CoA thioesterase-like C-terminal" evidence="2">
    <location>
        <begin position="128"/>
        <end position="264"/>
    </location>
</feature>
<keyword evidence="4" id="KW-1185">Reference proteome</keyword>
<dbReference type="KEGG" id="pect:BN1012_Phect1472"/>
<reference evidence="3 4" key="1">
    <citation type="journal article" date="2014" name="Front. Genet.">
        <title>Genome and metabolic network of "Candidatus Phaeomarinobacter ectocarpi" Ec32, a new candidate genus of Alphaproteobacteria frequently associated with brown algae.</title>
        <authorList>
            <person name="Dittami S.M."/>
            <person name="Barbeyron T."/>
            <person name="Boyen C."/>
            <person name="Cambefort J."/>
            <person name="Collet G."/>
            <person name="Delage L."/>
            <person name="Gobet A."/>
            <person name="Groisillier A."/>
            <person name="Leblanc C."/>
            <person name="Michel G."/>
            <person name="Scornet D."/>
            <person name="Siegel A."/>
            <person name="Tapia J.E."/>
            <person name="Tonon T."/>
        </authorList>
    </citation>
    <scope>NUCLEOTIDE SEQUENCE [LARGE SCALE GENOMIC DNA]</scope>
    <source>
        <strain evidence="3 4">Ec32</strain>
    </source>
</reference>
<gene>
    <name evidence="3" type="ORF">BN1012_Phect1472</name>
</gene>
<name>X5MN09_9HYPH</name>
<dbReference type="STRING" id="1458461.BN1012_Phect1472"/>